<comment type="similarity">
    <text evidence="3">In the N-terminal section; belongs to the glycosyltransferase 51 family.</text>
</comment>
<dbReference type="Gene3D" id="3.40.710.10">
    <property type="entry name" value="DD-peptidase/beta-lactamase superfamily"/>
    <property type="match status" value="1"/>
</dbReference>
<dbReference type="NCBIfam" id="TIGR02073">
    <property type="entry name" value="PBP_1c"/>
    <property type="match status" value="1"/>
</dbReference>
<dbReference type="Proteomes" id="UP000095042">
    <property type="component" value="Unassembled WGS sequence"/>
</dbReference>
<feature type="domain" description="Glycosyl transferase family 51" evidence="14">
    <location>
        <begin position="55"/>
        <end position="230"/>
    </location>
</feature>
<evidence type="ECO:0000256" key="11">
    <source>
        <dbReference type="ARBA" id="ARBA00049902"/>
    </source>
</evidence>
<evidence type="ECO:0000256" key="4">
    <source>
        <dbReference type="ARBA" id="ARBA00022645"/>
    </source>
</evidence>
<dbReference type="InterPro" id="IPR012338">
    <property type="entry name" value="Beta-lactam/transpept-like"/>
</dbReference>
<sequence>MSRLTRRTTFAAIGALWLAAIAAGALAGLVDTFGPPALGRDLEYSTTVLDRDGKLLRAYLTDEGRWRLPATQADVDPRFIEALLAYEDKRFFSHHGVDPLAMMRAAYQFVTQGHIVSGGSTISMQVARLLEPRRERSLYAKYRQMVRAFQLEWALDKNQILSLYLTLAPYGGNLEGIRAASLAYYGKEPRRLTLGETALLVALPQSPEYRRPDRHPERAQAARNRVLDRIAGDGLFSAEERASAKTEPVPDARKPMPLSAPHAADEARSASAGAKIIHLTIDGRLQRRLEQLARERAAALGETMSAAIVVVENDTGEILARVASPDYFDTTRAGQVDLTRALRSPGSALKPFIYGLGFEDGLVHPETLIEDRPIRYGDYAPENFDQSFQGTVTVRRALQLSLNVPAVAVLDAVGPNRLLARLGEAGASLKLPDHETAGLALGLGGIGVKLIDLTALYSGLARQGTVAPLHERTGAAHLPNKRLMAPVAAWYVGNVLRGAPPPPNALGGRIAFKTGTSYGYRDAWALGFDGEYTVGVWTGRPDGAPVTGLVGRTAAAPILFDAFARLTQKPEALPPAPKGIVTARTVELPPPLRRFAGRGEQGEAMRPKVRIVFPPNNASLMLASDGTGLDPIAIKVAGGTPPLNVLVNGLPFETARGAGTLFFAPDGPGFVRLTVTDANGAADSVTVRLQ</sequence>
<dbReference type="PANTHER" id="PTHR32282:SF15">
    <property type="entry name" value="PENICILLIN-BINDING PROTEIN 1C"/>
    <property type="match status" value="1"/>
</dbReference>
<dbReference type="InterPro" id="IPR001264">
    <property type="entry name" value="Glyco_trans_51"/>
</dbReference>
<dbReference type="SUPFAM" id="SSF53955">
    <property type="entry name" value="Lysozyme-like"/>
    <property type="match status" value="1"/>
</dbReference>
<keyword evidence="5" id="KW-0645">Protease</keyword>
<evidence type="ECO:0000259" key="13">
    <source>
        <dbReference type="Pfam" id="PF00905"/>
    </source>
</evidence>
<evidence type="ECO:0000256" key="2">
    <source>
        <dbReference type="ARBA" id="ARBA00007090"/>
    </source>
</evidence>
<evidence type="ECO:0000256" key="7">
    <source>
        <dbReference type="ARBA" id="ARBA00022679"/>
    </source>
</evidence>
<dbReference type="SUPFAM" id="SSF56601">
    <property type="entry name" value="beta-lactamase/transpeptidase-like"/>
    <property type="match status" value="1"/>
</dbReference>
<feature type="domain" description="Penicillin-binding C-terminal" evidence="15">
    <location>
        <begin position="600"/>
        <end position="687"/>
    </location>
</feature>
<dbReference type="InterPro" id="IPR036950">
    <property type="entry name" value="PBP_transglycosylase"/>
</dbReference>
<dbReference type="InterPro" id="IPR023346">
    <property type="entry name" value="Lysozyme-like_dom_sf"/>
</dbReference>
<evidence type="ECO:0000256" key="6">
    <source>
        <dbReference type="ARBA" id="ARBA00022676"/>
    </source>
</evidence>
<dbReference type="Pfam" id="PF00912">
    <property type="entry name" value="Transgly"/>
    <property type="match status" value="1"/>
</dbReference>
<keyword evidence="8" id="KW-0378">Hydrolase</keyword>
<comment type="catalytic activity">
    <reaction evidence="11">
        <text>[GlcNAc-(1-&gt;4)-Mur2Ac(oyl-L-Ala-gamma-D-Glu-L-Lys-D-Ala-D-Ala)](n)-di-trans,octa-cis-undecaprenyl diphosphate + beta-D-GlcNAc-(1-&gt;4)-Mur2Ac(oyl-L-Ala-gamma-D-Glu-L-Lys-D-Ala-D-Ala)-di-trans,octa-cis-undecaprenyl diphosphate = [GlcNAc-(1-&gt;4)-Mur2Ac(oyl-L-Ala-gamma-D-Glu-L-Lys-D-Ala-D-Ala)](n+1)-di-trans,octa-cis-undecaprenyl diphosphate + di-trans,octa-cis-undecaprenyl diphosphate + H(+)</text>
        <dbReference type="Rhea" id="RHEA:23708"/>
        <dbReference type="Rhea" id="RHEA-COMP:9602"/>
        <dbReference type="Rhea" id="RHEA-COMP:9603"/>
        <dbReference type="ChEBI" id="CHEBI:15378"/>
        <dbReference type="ChEBI" id="CHEBI:58405"/>
        <dbReference type="ChEBI" id="CHEBI:60033"/>
        <dbReference type="ChEBI" id="CHEBI:78435"/>
        <dbReference type="EC" id="2.4.99.28"/>
    </reaction>
</comment>
<dbReference type="InterPro" id="IPR011815">
    <property type="entry name" value="PBP_1c"/>
</dbReference>
<dbReference type="GO" id="GO:0008955">
    <property type="term" value="F:peptidoglycan glycosyltransferase activity"/>
    <property type="evidence" value="ECO:0007669"/>
    <property type="project" value="UniProtKB-EC"/>
</dbReference>
<evidence type="ECO:0000313" key="17">
    <source>
        <dbReference type="Proteomes" id="UP000095042"/>
    </source>
</evidence>
<dbReference type="RefSeq" id="WP_069622937.1">
    <property type="nucleotide sequence ID" value="NZ_LPWD01000037.1"/>
</dbReference>
<keyword evidence="17" id="KW-1185">Reference proteome</keyword>
<comment type="pathway">
    <text evidence="1">Cell wall biogenesis; peptidoglycan biosynthesis.</text>
</comment>
<evidence type="ECO:0000256" key="10">
    <source>
        <dbReference type="ARBA" id="ARBA00044770"/>
    </source>
</evidence>
<dbReference type="GO" id="GO:0030288">
    <property type="term" value="C:outer membrane-bounded periplasmic space"/>
    <property type="evidence" value="ECO:0007669"/>
    <property type="project" value="TreeGrafter"/>
</dbReference>
<dbReference type="Pfam" id="PF00905">
    <property type="entry name" value="Transpeptidase"/>
    <property type="match status" value="1"/>
</dbReference>
<evidence type="ECO:0000256" key="3">
    <source>
        <dbReference type="ARBA" id="ARBA00007739"/>
    </source>
</evidence>
<keyword evidence="6" id="KW-0328">Glycosyltransferase</keyword>
<gene>
    <name evidence="16" type="ORF">AUC71_07270</name>
</gene>
<keyword evidence="4" id="KW-0121">Carboxypeptidase</keyword>
<dbReference type="OrthoDB" id="9766909at2"/>
<evidence type="ECO:0000256" key="8">
    <source>
        <dbReference type="ARBA" id="ARBA00022801"/>
    </source>
</evidence>
<feature type="region of interest" description="Disordered" evidence="12">
    <location>
        <begin position="239"/>
        <end position="259"/>
    </location>
</feature>
<evidence type="ECO:0000259" key="15">
    <source>
        <dbReference type="Pfam" id="PF06832"/>
    </source>
</evidence>
<proteinExistence type="inferred from homology"/>
<name>A0A1E3WEC0_9HYPH</name>
<organism evidence="16 17">
    <name type="scientific">Methyloceanibacter marginalis</name>
    <dbReference type="NCBI Taxonomy" id="1774971"/>
    <lineage>
        <taxon>Bacteria</taxon>
        <taxon>Pseudomonadati</taxon>
        <taxon>Pseudomonadota</taxon>
        <taxon>Alphaproteobacteria</taxon>
        <taxon>Hyphomicrobiales</taxon>
        <taxon>Hyphomicrobiaceae</taxon>
        <taxon>Methyloceanibacter</taxon>
    </lineage>
</organism>
<evidence type="ECO:0000256" key="12">
    <source>
        <dbReference type="SAM" id="MobiDB-lite"/>
    </source>
</evidence>
<dbReference type="AlphaFoldDB" id="A0A1E3WEC0"/>
<feature type="domain" description="Penicillin-binding protein transpeptidase" evidence="13">
    <location>
        <begin position="307"/>
        <end position="520"/>
    </location>
</feature>
<dbReference type="GO" id="GO:0008658">
    <property type="term" value="F:penicillin binding"/>
    <property type="evidence" value="ECO:0007669"/>
    <property type="project" value="InterPro"/>
</dbReference>
<dbReference type="InterPro" id="IPR050396">
    <property type="entry name" value="Glycosyltr_51/Transpeptidase"/>
</dbReference>
<feature type="compositionally biased region" description="Basic and acidic residues" evidence="12">
    <location>
        <begin position="239"/>
        <end position="254"/>
    </location>
</feature>
<dbReference type="Gene3D" id="1.10.3810.10">
    <property type="entry name" value="Biosynthetic peptidoglycan transglycosylase-like"/>
    <property type="match status" value="1"/>
</dbReference>
<protein>
    <recommendedName>
        <fullName evidence="10">peptidoglycan glycosyltransferase</fullName>
        <ecNumber evidence="10">2.4.99.28</ecNumber>
    </recommendedName>
</protein>
<dbReference type="EMBL" id="LPWD01000037">
    <property type="protein sequence ID" value="ODS03862.1"/>
    <property type="molecule type" value="Genomic_DNA"/>
</dbReference>
<dbReference type="InterPro" id="IPR001460">
    <property type="entry name" value="PCN-bd_Tpept"/>
</dbReference>
<dbReference type="GO" id="GO:0009252">
    <property type="term" value="P:peptidoglycan biosynthetic process"/>
    <property type="evidence" value="ECO:0007669"/>
    <property type="project" value="UniProtKB-UniPathway"/>
</dbReference>
<evidence type="ECO:0000256" key="9">
    <source>
        <dbReference type="ARBA" id="ARBA00023268"/>
    </source>
</evidence>
<keyword evidence="9" id="KW-0511">Multifunctional enzyme</keyword>
<comment type="similarity">
    <text evidence="2">In the C-terminal section; belongs to the transpeptidase family.</text>
</comment>
<dbReference type="UniPathway" id="UPA00219"/>
<dbReference type="EC" id="2.4.99.28" evidence="10"/>
<comment type="caution">
    <text evidence="16">The sequence shown here is derived from an EMBL/GenBank/DDBJ whole genome shotgun (WGS) entry which is preliminary data.</text>
</comment>
<evidence type="ECO:0000256" key="5">
    <source>
        <dbReference type="ARBA" id="ARBA00022670"/>
    </source>
</evidence>
<dbReference type="PANTHER" id="PTHR32282">
    <property type="entry name" value="BINDING PROTEIN TRANSPEPTIDASE, PUTATIVE-RELATED"/>
    <property type="match status" value="1"/>
</dbReference>
<accession>A0A1E3WEC0</accession>
<evidence type="ECO:0000256" key="1">
    <source>
        <dbReference type="ARBA" id="ARBA00004752"/>
    </source>
</evidence>
<dbReference type="Pfam" id="PF06832">
    <property type="entry name" value="BiPBP_C"/>
    <property type="match status" value="1"/>
</dbReference>
<keyword evidence="7" id="KW-0808">Transferase</keyword>
<evidence type="ECO:0000259" key="14">
    <source>
        <dbReference type="Pfam" id="PF00912"/>
    </source>
</evidence>
<dbReference type="GO" id="GO:0004180">
    <property type="term" value="F:carboxypeptidase activity"/>
    <property type="evidence" value="ECO:0007669"/>
    <property type="project" value="UniProtKB-KW"/>
</dbReference>
<dbReference type="GO" id="GO:0006508">
    <property type="term" value="P:proteolysis"/>
    <property type="evidence" value="ECO:0007669"/>
    <property type="project" value="UniProtKB-KW"/>
</dbReference>
<evidence type="ECO:0000313" key="16">
    <source>
        <dbReference type="EMBL" id="ODS03862.1"/>
    </source>
</evidence>
<dbReference type="InterPro" id="IPR009647">
    <property type="entry name" value="PBP_C"/>
</dbReference>
<reference evidence="16 17" key="1">
    <citation type="journal article" date="2016" name="Environ. Microbiol.">
        <title>New Methyloceanibacter diversity from North Sea sediments includes methanotroph containing solely the soluble methane monooxygenase.</title>
        <authorList>
            <person name="Vekeman B."/>
            <person name="Kerckhof F.M."/>
            <person name="Cremers G."/>
            <person name="de Vos P."/>
            <person name="Vandamme P."/>
            <person name="Boon N."/>
            <person name="Op den Camp H.J."/>
            <person name="Heylen K."/>
        </authorList>
    </citation>
    <scope>NUCLEOTIDE SEQUENCE [LARGE SCALE GENOMIC DNA]</scope>
    <source>
        <strain evidence="16 17">R-67177</strain>
    </source>
</reference>